<evidence type="ECO:0000256" key="3">
    <source>
        <dbReference type="ARBA" id="ARBA00039118"/>
    </source>
</evidence>
<dbReference type="InterPro" id="IPR036526">
    <property type="entry name" value="C-N_Hydrolase_sf"/>
</dbReference>
<dbReference type="EC" id="3.5.1.3" evidence="3"/>
<evidence type="ECO:0000256" key="5">
    <source>
        <dbReference type="ARBA" id="ARBA00072139"/>
    </source>
</evidence>
<dbReference type="PROSITE" id="PS50263">
    <property type="entry name" value="CN_HYDROLASE"/>
    <property type="match status" value="1"/>
</dbReference>
<organism evidence="7 8">
    <name type="scientific">Brumimicrobium oceani</name>
    <dbReference type="NCBI Taxonomy" id="2100725"/>
    <lineage>
        <taxon>Bacteria</taxon>
        <taxon>Pseudomonadati</taxon>
        <taxon>Bacteroidota</taxon>
        <taxon>Flavobacteriia</taxon>
        <taxon>Flavobacteriales</taxon>
        <taxon>Crocinitomicaceae</taxon>
        <taxon>Brumimicrobium</taxon>
    </lineage>
</organism>
<reference evidence="7 8" key="2">
    <citation type="submission" date="2018-05" db="EMBL/GenBank/DDBJ databases">
        <authorList>
            <person name="Lanie J.A."/>
            <person name="Ng W.-L."/>
            <person name="Kazmierczak K.M."/>
            <person name="Andrzejewski T.M."/>
            <person name="Davidsen T.M."/>
            <person name="Wayne K.J."/>
            <person name="Tettelin H."/>
            <person name="Glass J.I."/>
            <person name="Rusch D."/>
            <person name="Podicherti R."/>
            <person name="Tsui H.-C.T."/>
            <person name="Winkler M.E."/>
        </authorList>
    </citation>
    <scope>NUCLEOTIDE SEQUENCE [LARGE SCALE GENOMIC DNA]</scope>
    <source>
        <strain evidence="7 8">C305</strain>
    </source>
</reference>
<dbReference type="SUPFAM" id="SSF56317">
    <property type="entry name" value="Carbon-nitrogen hydrolase"/>
    <property type="match status" value="1"/>
</dbReference>
<keyword evidence="2" id="KW-0378">Hydrolase</keyword>
<gene>
    <name evidence="7" type="ORF">DIT68_12990</name>
</gene>
<evidence type="ECO:0000256" key="1">
    <source>
        <dbReference type="ARBA" id="ARBA00010613"/>
    </source>
</evidence>
<sequence length="256" mass="29400">MQDLKVSLIQCDQVWEDKKANLAHYETMLKEVQLPTDIVVFPEMFQTAFTMNAAEMAETMDGESIAWLEKMAAKYDCAMVASLIIKEGEIFNNRMVFIQADGSIQQYNKRKLFGLASEDQTFTPGIENTIFKYKGWKVFLQVCYDLRFPEIARNSVKNDEYEYDLLINVANWPEKRSLHWRTLLQARAIENQCYVVGVNRVGEGGKGLNYSGDSCIIAPSGMIVSLVSHDEHVVNEELESETLEEVRRVMPFLKDR</sequence>
<comment type="similarity">
    <text evidence="1">Belongs to the carbon-nitrogen hydrolase superfamily. NIT1/NIT2 family.</text>
</comment>
<name>A0A2U2XA21_9FLAO</name>
<dbReference type="InterPro" id="IPR003010">
    <property type="entry name" value="C-N_Hydrolase"/>
</dbReference>
<evidence type="ECO:0000313" key="7">
    <source>
        <dbReference type="EMBL" id="PWH84635.1"/>
    </source>
</evidence>
<dbReference type="PANTHER" id="PTHR47799">
    <property type="entry name" value="OMEGA-AMIDASE YAFV"/>
    <property type="match status" value="1"/>
</dbReference>
<feature type="domain" description="CN hydrolase" evidence="6">
    <location>
        <begin position="4"/>
        <end position="240"/>
    </location>
</feature>
<dbReference type="AlphaFoldDB" id="A0A2U2XA21"/>
<reference evidence="7 8" key="1">
    <citation type="submission" date="2018-05" db="EMBL/GenBank/DDBJ databases">
        <title>Brumimicrobium oceani sp. nov., isolated from coastal sediment.</title>
        <authorList>
            <person name="Kou Y."/>
        </authorList>
    </citation>
    <scope>NUCLEOTIDE SEQUENCE [LARGE SCALE GENOMIC DNA]</scope>
    <source>
        <strain evidence="7 8">C305</strain>
    </source>
</reference>
<dbReference type="OrthoDB" id="9811121at2"/>
<dbReference type="InterPro" id="IPR052737">
    <property type="entry name" value="Omega-amidase_YafV"/>
</dbReference>
<dbReference type="GO" id="GO:0106008">
    <property type="term" value="F:2-oxoglutaramate amidase activity"/>
    <property type="evidence" value="ECO:0007669"/>
    <property type="project" value="TreeGrafter"/>
</dbReference>
<protein>
    <recommendedName>
        <fullName evidence="5">Omega-amidase YafV</fullName>
        <ecNumber evidence="3">3.5.1.3</ecNumber>
    </recommendedName>
</protein>
<comment type="catalytic activity">
    <reaction evidence="4">
        <text>a monoamide of a dicarboxylate + H2O = a dicarboxylate + NH4(+)</text>
        <dbReference type="Rhea" id="RHEA:11716"/>
        <dbReference type="ChEBI" id="CHEBI:15377"/>
        <dbReference type="ChEBI" id="CHEBI:28938"/>
        <dbReference type="ChEBI" id="CHEBI:28965"/>
        <dbReference type="ChEBI" id="CHEBI:77450"/>
        <dbReference type="EC" id="3.5.1.3"/>
    </reaction>
</comment>
<dbReference type="RefSeq" id="WP_109360247.1">
    <property type="nucleotide sequence ID" value="NZ_QFRJ01000012.1"/>
</dbReference>
<dbReference type="PANTHER" id="PTHR47799:SF1">
    <property type="entry name" value="OMEGA-AMIDASE YAFV"/>
    <property type="match status" value="1"/>
</dbReference>
<dbReference type="EMBL" id="QFRJ01000012">
    <property type="protein sequence ID" value="PWH84635.1"/>
    <property type="molecule type" value="Genomic_DNA"/>
</dbReference>
<dbReference type="Pfam" id="PF00795">
    <property type="entry name" value="CN_hydrolase"/>
    <property type="match status" value="1"/>
</dbReference>
<comment type="caution">
    <text evidence="7">The sequence shown here is derived from an EMBL/GenBank/DDBJ whole genome shotgun (WGS) entry which is preliminary data.</text>
</comment>
<evidence type="ECO:0000313" key="8">
    <source>
        <dbReference type="Proteomes" id="UP000245370"/>
    </source>
</evidence>
<proteinExistence type="inferred from homology"/>
<keyword evidence="8" id="KW-1185">Reference proteome</keyword>
<evidence type="ECO:0000256" key="4">
    <source>
        <dbReference type="ARBA" id="ARBA00052904"/>
    </source>
</evidence>
<evidence type="ECO:0000256" key="2">
    <source>
        <dbReference type="ARBA" id="ARBA00022801"/>
    </source>
</evidence>
<dbReference type="Gene3D" id="3.60.110.10">
    <property type="entry name" value="Carbon-nitrogen hydrolase"/>
    <property type="match status" value="1"/>
</dbReference>
<evidence type="ECO:0000259" key="6">
    <source>
        <dbReference type="PROSITE" id="PS50263"/>
    </source>
</evidence>
<dbReference type="GO" id="GO:0050152">
    <property type="term" value="F:omega-amidase activity"/>
    <property type="evidence" value="ECO:0007669"/>
    <property type="project" value="UniProtKB-EC"/>
</dbReference>
<dbReference type="FunFam" id="3.60.110.10:FF:000004">
    <property type="entry name" value="Carbon-nitrogen hydrolase"/>
    <property type="match status" value="1"/>
</dbReference>
<accession>A0A2U2XA21</accession>
<dbReference type="Proteomes" id="UP000245370">
    <property type="component" value="Unassembled WGS sequence"/>
</dbReference>